<organism evidence="1">
    <name type="scientific">Noccaea caerulescens</name>
    <name type="common">Alpine penny-cress</name>
    <name type="synonym">Thlaspi caerulescens</name>
    <dbReference type="NCBI Taxonomy" id="107243"/>
    <lineage>
        <taxon>Eukaryota</taxon>
        <taxon>Viridiplantae</taxon>
        <taxon>Streptophyta</taxon>
        <taxon>Embryophyta</taxon>
        <taxon>Tracheophyta</taxon>
        <taxon>Spermatophyta</taxon>
        <taxon>Magnoliopsida</taxon>
        <taxon>eudicotyledons</taxon>
        <taxon>Gunneridae</taxon>
        <taxon>Pentapetalae</taxon>
        <taxon>rosids</taxon>
        <taxon>malvids</taxon>
        <taxon>Brassicales</taxon>
        <taxon>Brassicaceae</taxon>
        <taxon>Coluteocarpeae</taxon>
        <taxon>Noccaea</taxon>
    </lineage>
</organism>
<sequence length="269" mass="30475">MAMIGRCQKKSYFRKIMGGSSKLEKNDGLFDFKGSTTELEENICDEGRPCPSIVLLYARMGLHRYNLLEGTKFELRRVKKYVISQDAGVAAADYFITLDAAIGSSFQTFQTRVTEESFGFFILRSNIARIRGDSSAGRRGVLLDHSLPEWPAENPFENHYLVKESDHDWIRLYMELVVATEDWSRKAEDSGPSKLEIVKVAMDSNGEGPDAINAVFYLRFKDFYMAQIGKALDRFAIVRRRFDEVKGCFSLVGSEVTASMDSQMIALHL</sequence>
<dbReference type="EMBL" id="GEVI01024862">
    <property type="protein sequence ID" value="JAU07458.1"/>
    <property type="molecule type" value="Transcribed_RNA"/>
</dbReference>
<proteinExistence type="predicted"/>
<dbReference type="AlphaFoldDB" id="A0A1J3CI32"/>
<reference evidence="1" key="1">
    <citation type="submission" date="2016-07" db="EMBL/GenBank/DDBJ databases">
        <title>De novo transcriptome assembly of four accessions of the metal hyperaccumulator plant Noccaea caerulescens.</title>
        <authorList>
            <person name="Blande D."/>
            <person name="Halimaa P."/>
            <person name="Tervahauta A.I."/>
            <person name="Aarts M.G."/>
            <person name="Karenlampi S.O."/>
        </authorList>
    </citation>
    <scope>NUCLEOTIDE SEQUENCE</scope>
</reference>
<name>A0A1J3CI32_NOCCA</name>
<protein>
    <submittedName>
        <fullName evidence="1">UPF0725 protein</fullName>
    </submittedName>
</protein>
<accession>A0A1J3CI32</accession>
<dbReference type="NCBIfam" id="TIGR01572">
    <property type="entry name" value="A_thl_para_3677"/>
    <property type="match status" value="1"/>
</dbReference>
<dbReference type="PANTHER" id="PTHR31260:SF39">
    <property type="entry name" value="BNAA09G28770D PROTEIN"/>
    <property type="match status" value="1"/>
</dbReference>
<dbReference type="PANTHER" id="PTHR31260">
    <property type="entry name" value="CYSTATIN/MONELLIN SUPERFAMILY PROTEIN"/>
    <property type="match status" value="1"/>
</dbReference>
<evidence type="ECO:0000313" key="1">
    <source>
        <dbReference type="EMBL" id="JAU07458.1"/>
    </source>
</evidence>
<dbReference type="InterPro" id="IPR006462">
    <property type="entry name" value="MS5"/>
</dbReference>
<dbReference type="Pfam" id="PF04776">
    <property type="entry name" value="protein_MS5"/>
    <property type="match status" value="1"/>
</dbReference>
<gene>
    <name evidence="1" type="ORF">GA_TR15829_c7_g1_i1_g.48535</name>
</gene>